<dbReference type="OrthoDB" id="121308at2"/>
<dbReference type="Proteomes" id="UP000182427">
    <property type="component" value="Chromosome I"/>
</dbReference>
<organism evidence="1 2">
    <name type="scientific">Terriglobus roseus</name>
    <dbReference type="NCBI Taxonomy" id="392734"/>
    <lineage>
        <taxon>Bacteria</taxon>
        <taxon>Pseudomonadati</taxon>
        <taxon>Acidobacteriota</taxon>
        <taxon>Terriglobia</taxon>
        <taxon>Terriglobales</taxon>
        <taxon>Acidobacteriaceae</taxon>
        <taxon>Terriglobus</taxon>
    </lineage>
</organism>
<dbReference type="AlphaFoldDB" id="A0A1G7IZT1"/>
<dbReference type="RefSeq" id="WP_083344693.1">
    <property type="nucleotide sequence ID" value="NZ_LT629690.1"/>
</dbReference>
<name>A0A1G7IZT1_9BACT</name>
<keyword evidence="2" id="KW-1185">Reference proteome</keyword>
<protein>
    <submittedName>
        <fullName evidence="1">Uncharacterized protein</fullName>
    </submittedName>
</protein>
<sequence length="75" mass="8760">MAKRRGNPNWGKPEPIGPVVPTVTSFELIVKEYKLTPDQYVRSTRLREWARRNKNSKYIPEALLEAWGFEIESTL</sequence>
<evidence type="ECO:0000313" key="2">
    <source>
        <dbReference type="Proteomes" id="UP000182427"/>
    </source>
</evidence>
<accession>A0A1G7IZT1</accession>
<proteinExistence type="predicted"/>
<reference evidence="1 2" key="1">
    <citation type="submission" date="2016-10" db="EMBL/GenBank/DDBJ databases">
        <authorList>
            <person name="de Groot N.N."/>
        </authorList>
    </citation>
    <scope>NUCLEOTIDE SEQUENCE [LARGE SCALE GENOMIC DNA]</scope>
    <source>
        <strain evidence="1 2">GAS232</strain>
    </source>
</reference>
<evidence type="ECO:0000313" key="1">
    <source>
        <dbReference type="EMBL" id="SDF18135.1"/>
    </source>
</evidence>
<gene>
    <name evidence="1" type="ORF">SAMN05444167_1637</name>
</gene>
<dbReference type="EMBL" id="LT629690">
    <property type="protein sequence ID" value="SDF18135.1"/>
    <property type="molecule type" value="Genomic_DNA"/>
</dbReference>